<evidence type="ECO:0000313" key="1">
    <source>
        <dbReference type="EMBL" id="NBD27718.1"/>
    </source>
</evidence>
<protein>
    <recommendedName>
        <fullName evidence="3">Flagellar hook-associated protein 2 C-terminal domain-containing protein</fullName>
    </recommendedName>
</protein>
<proteinExistence type="predicted"/>
<name>A0ABW9XYC6_9BACL</name>
<accession>A0ABW9XYC6</accession>
<dbReference type="EMBL" id="JAAAMV010000029">
    <property type="protein sequence ID" value="NBD27718.1"/>
    <property type="molecule type" value="Genomic_DNA"/>
</dbReference>
<evidence type="ECO:0000313" key="2">
    <source>
        <dbReference type="Proteomes" id="UP000665561"/>
    </source>
</evidence>
<evidence type="ECO:0008006" key="3">
    <source>
        <dbReference type="Google" id="ProtNLM"/>
    </source>
</evidence>
<dbReference type="RefSeq" id="WP_161746738.1">
    <property type="nucleotide sequence ID" value="NZ_JAAAMV010000029.1"/>
</dbReference>
<comment type="caution">
    <text evidence="1">The sequence shown here is derived from an EMBL/GenBank/DDBJ whole genome shotgun (WGS) entry which is preliminary data.</text>
</comment>
<organism evidence="1 2">
    <name type="scientific">Paenibacillus glycinis</name>
    <dbReference type="NCBI Taxonomy" id="2697035"/>
    <lineage>
        <taxon>Bacteria</taxon>
        <taxon>Bacillati</taxon>
        <taxon>Bacillota</taxon>
        <taxon>Bacilli</taxon>
        <taxon>Bacillales</taxon>
        <taxon>Paenibacillaceae</taxon>
        <taxon>Paenibacillus</taxon>
    </lineage>
</organism>
<dbReference type="Proteomes" id="UP000665561">
    <property type="component" value="Unassembled WGS sequence"/>
</dbReference>
<sequence length="440" mass="46785">MVLPYAIPAVFGPVRRSDEPIGPLERYAMYPYAYEDAPRNRGKSNPKAATRIRPIGLLDLRASLPQAAKDALKTAADHAAAWLTQANSLKESLSSLARRDSLLFEQRIVTAFDDTAGRAEDGADIGDIRVRVIAIARPQRNLGFGLTPNAPSVIPPGTHLFRIVSRSVESVALPAAIRQGDTNGAALGRLRDAINEANLGMTAALRYADRSEIVRLELIAGDSGTDNAFSITDIGGGSVVSASGIGQLEQPASNSIYTIDGGPYAVSSSTEIPVRDGKVMIALDRLPLAVDITVRVSPDLSALADKVDLVAKEMNALHAIYLSAAGSLNPALRQRLNDTLTHPGAKAVGLAVAHGVWKLDREQLHAAAMEGNLQGLKQALAGRRGFASALSDELNRLTSSPTNDLINVKAGAFQAFTRYGASSEPYLQLRFNGFHVDSVL</sequence>
<reference evidence="1 2" key="1">
    <citation type="submission" date="2020-01" db="EMBL/GenBank/DDBJ databases">
        <title>Paenibacillus soybeanensis sp. nov. isolated from the nodules of soybean (Glycine max(L.) Merr).</title>
        <authorList>
            <person name="Wang H."/>
        </authorList>
    </citation>
    <scope>NUCLEOTIDE SEQUENCE [LARGE SCALE GENOMIC DNA]</scope>
    <source>
        <strain evidence="1 2">T1</strain>
    </source>
</reference>
<keyword evidence="2" id="KW-1185">Reference proteome</keyword>
<gene>
    <name evidence="1" type="ORF">GT019_27915</name>
</gene>